<dbReference type="RefSeq" id="XP_033569142.1">
    <property type="nucleotide sequence ID" value="XM_033722558.1"/>
</dbReference>
<dbReference type="GeneID" id="54463451"/>
<dbReference type="EMBL" id="MU003725">
    <property type="protein sequence ID" value="KAF2802178.1"/>
    <property type="molecule type" value="Genomic_DNA"/>
</dbReference>
<proteinExistence type="predicted"/>
<feature type="region of interest" description="Disordered" evidence="1">
    <location>
        <begin position="1"/>
        <end position="25"/>
    </location>
</feature>
<sequence>MLQSIFRSSRSPTPTPDSAALRNGVVNTSPTLKHRMWKDQLERLRATHESQGRHVNPIVEHFFSICGLNIHRIYGLGRTYWDCNHEGHGMMVLYFAHEPGNPIQSGGFEHKDASCRNMFLTIRSDNKLHISVQYPRRQMTWGTSTIQNANGIRIGDFLDAFRDIKELGQRLKRIEKCENPVGCEGWIVLIWKFALFSAALWAQGFYEPISTVTTFRSYCLHLKGIISDVRLSYETECQGALLKLCLILLIVIPGVKGVEGWARWRIDRLSTGPTRIVATNP</sequence>
<dbReference type="Proteomes" id="UP000504636">
    <property type="component" value="Unplaced"/>
</dbReference>
<name>A0A6A6Y0U2_9PEZI</name>
<gene>
    <name evidence="2 4" type="ORF">BDZ99DRAFT_483190</name>
</gene>
<reference evidence="4" key="3">
    <citation type="submission" date="2025-04" db="UniProtKB">
        <authorList>
            <consortium name="RefSeq"/>
        </authorList>
    </citation>
    <scope>IDENTIFICATION</scope>
    <source>
        <strain evidence="4">CBS 304.34</strain>
    </source>
</reference>
<reference evidence="2 4" key="1">
    <citation type="journal article" date="2020" name="Stud. Mycol.">
        <title>101 Dothideomycetes genomes: a test case for predicting lifestyles and emergence of pathogens.</title>
        <authorList>
            <person name="Haridas S."/>
            <person name="Albert R."/>
            <person name="Binder M."/>
            <person name="Bloem J."/>
            <person name="Labutti K."/>
            <person name="Salamov A."/>
            <person name="Andreopoulos B."/>
            <person name="Baker S."/>
            <person name="Barry K."/>
            <person name="Bills G."/>
            <person name="Bluhm B."/>
            <person name="Cannon C."/>
            <person name="Castanera R."/>
            <person name="Culley D."/>
            <person name="Daum C."/>
            <person name="Ezra D."/>
            <person name="Gonzalez J."/>
            <person name="Henrissat B."/>
            <person name="Kuo A."/>
            <person name="Liang C."/>
            <person name="Lipzen A."/>
            <person name="Lutzoni F."/>
            <person name="Magnuson J."/>
            <person name="Mondo S."/>
            <person name="Nolan M."/>
            <person name="Ohm R."/>
            <person name="Pangilinan J."/>
            <person name="Park H.-J."/>
            <person name="Ramirez L."/>
            <person name="Alfaro M."/>
            <person name="Sun H."/>
            <person name="Tritt A."/>
            <person name="Yoshinaga Y."/>
            <person name="Zwiers L.-H."/>
            <person name="Turgeon B."/>
            <person name="Goodwin S."/>
            <person name="Spatafora J."/>
            <person name="Crous P."/>
            <person name="Grigoriev I."/>
        </authorList>
    </citation>
    <scope>NUCLEOTIDE SEQUENCE</scope>
    <source>
        <strain evidence="2 4">CBS 304.34</strain>
    </source>
</reference>
<accession>A0A6A6Y0U2</accession>
<evidence type="ECO:0000313" key="3">
    <source>
        <dbReference type="Proteomes" id="UP000504636"/>
    </source>
</evidence>
<dbReference type="OrthoDB" id="10533322at2759"/>
<evidence type="ECO:0000313" key="4">
    <source>
        <dbReference type="RefSeq" id="XP_033569142.1"/>
    </source>
</evidence>
<dbReference type="AlphaFoldDB" id="A0A6A6Y0U2"/>
<organism evidence="2">
    <name type="scientific">Mytilinidion resinicola</name>
    <dbReference type="NCBI Taxonomy" id="574789"/>
    <lineage>
        <taxon>Eukaryota</taxon>
        <taxon>Fungi</taxon>
        <taxon>Dikarya</taxon>
        <taxon>Ascomycota</taxon>
        <taxon>Pezizomycotina</taxon>
        <taxon>Dothideomycetes</taxon>
        <taxon>Pleosporomycetidae</taxon>
        <taxon>Mytilinidiales</taxon>
        <taxon>Mytilinidiaceae</taxon>
        <taxon>Mytilinidion</taxon>
    </lineage>
</organism>
<protein>
    <submittedName>
        <fullName evidence="2 4">Uncharacterized protein</fullName>
    </submittedName>
</protein>
<evidence type="ECO:0000256" key="1">
    <source>
        <dbReference type="SAM" id="MobiDB-lite"/>
    </source>
</evidence>
<keyword evidence="3" id="KW-1185">Reference proteome</keyword>
<evidence type="ECO:0000313" key="2">
    <source>
        <dbReference type="EMBL" id="KAF2802178.1"/>
    </source>
</evidence>
<reference evidence="4" key="2">
    <citation type="submission" date="2020-04" db="EMBL/GenBank/DDBJ databases">
        <authorList>
            <consortium name="NCBI Genome Project"/>
        </authorList>
    </citation>
    <scope>NUCLEOTIDE SEQUENCE</scope>
    <source>
        <strain evidence="4">CBS 304.34</strain>
    </source>
</reference>